<dbReference type="EMBL" id="BSFF01000002">
    <property type="protein sequence ID" value="GLK56105.1"/>
    <property type="molecule type" value="Genomic_DNA"/>
</dbReference>
<reference evidence="5" key="3">
    <citation type="submission" date="2023-01" db="EMBL/GenBank/DDBJ databases">
        <authorList>
            <person name="Sun Q."/>
            <person name="Evtushenko L."/>
        </authorList>
    </citation>
    <scope>NUCLEOTIDE SEQUENCE</scope>
    <source>
        <strain evidence="5">VKM B-1606</strain>
    </source>
</reference>
<dbReference type="CDD" id="cd01638">
    <property type="entry name" value="CysQ"/>
    <property type="match status" value="1"/>
</dbReference>
<dbReference type="Gene3D" id="3.30.540.10">
    <property type="entry name" value="Fructose-1,6-Bisphosphatase, subunit A, domain 1"/>
    <property type="match status" value="1"/>
</dbReference>
<comment type="caution">
    <text evidence="5">The sequence shown here is derived from an EMBL/GenBank/DDBJ whole genome shotgun (WGS) entry which is preliminary data.</text>
</comment>
<dbReference type="InterPro" id="IPR020550">
    <property type="entry name" value="Inositol_monophosphatase_CS"/>
</dbReference>
<evidence type="ECO:0000256" key="2">
    <source>
        <dbReference type="ARBA" id="ARBA00022723"/>
    </source>
</evidence>
<dbReference type="PROSITE" id="PS00630">
    <property type="entry name" value="IMP_2"/>
    <property type="match status" value="1"/>
</dbReference>
<feature type="binding site" evidence="4">
    <location>
        <position position="96"/>
    </location>
    <ligand>
        <name>Mg(2+)</name>
        <dbReference type="ChEBI" id="CHEBI:18420"/>
        <label>1</label>
        <note>catalytic</note>
    </ligand>
</feature>
<dbReference type="Pfam" id="PF00459">
    <property type="entry name" value="Inositol_P"/>
    <property type="match status" value="1"/>
</dbReference>
<evidence type="ECO:0000313" key="7">
    <source>
        <dbReference type="Proteomes" id="UP000758856"/>
    </source>
</evidence>
<evidence type="ECO:0000256" key="3">
    <source>
        <dbReference type="ARBA" id="ARBA00022842"/>
    </source>
</evidence>
<dbReference type="PRINTS" id="PR00377">
    <property type="entry name" value="IMPHPHTASES"/>
</dbReference>
<evidence type="ECO:0000313" key="8">
    <source>
        <dbReference type="Proteomes" id="UP001143400"/>
    </source>
</evidence>
<evidence type="ECO:0000256" key="1">
    <source>
        <dbReference type="ARBA" id="ARBA00009759"/>
    </source>
</evidence>
<reference evidence="6 7" key="2">
    <citation type="submission" date="2021-01" db="EMBL/GenBank/DDBJ databases">
        <title>Genomic Encyclopedia of Type Strains, Phase IV (KMG-IV): sequencing the most valuable type-strain genomes for metagenomic binning, comparative biology and taxonomic classification.</title>
        <authorList>
            <person name="Goeker M."/>
        </authorList>
    </citation>
    <scope>NUCLEOTIDE SEQUENCE [LARGE SCALE GENOMIC DNA]</scope>
    <source>
        <strain evidence="6 7">DSM 6130</strain>
    </source>
</reference>
<comment type="similarity">
    <text evidence="1">Belongs to the inositol monophosphatase superfamily.</text>
</comment>
<feature type="binding site" evidence="4">
    <location>
        <position position="93"/>
    </location>
    <ligand>
        <name>Mg(2+)</name>
        <dbReference type="ChEBI" id="CHEBI:18420"/>
        <label>2</label>
    </ligand>
</feature>
<organism evidence="5 8">
    <name type="scientific">Methylopila capsulata</name>
    <dbReference type="NCBI Taxonomy" id="61654"/>
    <lineage>
        <taxon>Bacteria</taxon>
        <taxon>Pseudomonadati</taxon>
        <taxon>Pseudomonadota</taxon>
        <taxon>Alphaproteobacteria</taxon>
        <taxon>Hyphomicrobiales</taxon>
        <taxon>Methylopilaceae</taxon>
        <taxon>Methylopila</taxon>
    </lineage>
</organism>
<dbReference type="EC" id="3.1.3.25" evidence="6"/>
<dbReference type="InterPro" id="IPR000760">
    <property type="entry name" value="Inositol_monophosphatase-like"/>
</dbReference>
<name>A0A9W6IVM4_9HYPH</name>
<dbReference type="GO" id="GO:0046854">
    <property type="term" value="P:phosphatidylinositol phosphate biosynthetic process"/>
    <property type="evidence" value="ECO:0007669"/>
    <property type="project" value="InterPro"/>
</dbReference>
<dbReference type="PANTHER" id="PTHR20854:SF4">
    <property type="entry name" value="INOSITOL-1-MONOPHOSPHATASE-RELATED"/>
    <property type="match status" value="1"/>
</dbReference>
<dbReference type="GO" id="GO:0008934">
    <property type="term" value="F:inositol monophosphate 1-phosphatase activity"/>
    <property type="evidence" value="ECO:0007669"/>
    <property type="project" value="TreeGrafter"/>
</dbReference>
<comment type="cofactor">
    <cofactor evidence="4">
        <name>Mg(2+)</name>
        <dbReference type="ChEBI" id="CHEBI:18420"/>
    </cofactor>
</comment>
<dbReference type="SUPFAM" id="SSF56655">
    <property type="entry name" value="Carbohydrate phosphatase"/>
    <property type="match status" value="1"/>
</dbReference>
<keyword evidence="7" id="KW-1185">Reference proteome</keyword>
<feature type="binding site" evidence="4">
    <location>
        <position position="211"/>
    </location>
    <ligand>
        <name>Mg(2+)</name>
        <dbReference type="ChEBI" id="CHEBI:18420"/>
        <label>1</label>
        <note>catalytic</note>
    </ligand>
</feature>
<accession>A0A9W6IVM4</accession>
<sequence length="275" mass="28668">MQSSAAPIDLERLAGRLAEVVTAAGAIAAALFAKGGAQKWTKADDSPVTEADLAVDRYLAERLPPLAPGSGWLSEETADTPDRLGRRHVWVVDPIDGTRAFVDGVPEWVVSVALVEDGKPIVGIVHNPVKNVTHAAIRGGGATLNGRVLGVVDAASLDGARVGGTKSLIAPLRPRGVQEGAWIYALANRLVKVADGALDAALARPAAHDWDIAAAHLILEEAGAKLTDFDGALPSYNRETTRHGALVAAAPERHGVLLAAIANDPTLTAAKEWTR</sequence>
<evidence type="ECO:0000256" key="4">
    <source>
        <dbReference type="PIRSR" id="PIRSR600760-2"/>
    </source>
</evidence>
<keyword evidence="3 4" id="KW-0460">Magnesium</keyword>
<keyword evidence="6" id="KW-0378">Hydrolase</keyword>
<dbReference type="Gene3D" id="3.40.190.80">
    <property type="match status" value="1"/>
</dbReference>
<dbReference type="GO" id="GO:0007165">
    <property type="term" value="P:signal transduction"/>
    <property type="evidence" value="ECO:0007669"/>
    <property type="project" value="TreeGrafter"/>
</dbReference>
<dbReference type="Proteomes" id="UP001143400">
    <property type="component" value="Unassembled WGS sequence"/>
</dbReference>
<dbReference type="Proteomes" id="UP000758856">
    <property type="component" value="Unassembled WGS sequence"/>
</dbReference>
<dbReference type="RefSeq" id="WP_204949187.1">
    <property type="nucleotide sequence ID" value="NZ_BSFF01000002.1"/>
</dbReference>
<proteinExistence type="inferred from homology"/>
<protein>
    <submittedName>
        <fullName evidence="5">3'(2'),5'-bisphosphate nucleotidase CysQ</fullName>
    </submittedName>
    <submittedName>
        <fullName evidence="6">Myo-inositol-1(Or 4)-monophosphatase</fullName>
        <ecNumber evidence="6">3.1.3.25</ecNumber>
    </submittedName>
</protein>
<evidence type="ECO:0000313" key="5">
    <source>
        <dbReference type="EMBL" id="GLK56105.1"/>
    </source>
</evidence>
<dbReference type="AlphaFoldDB" id="A0A9W6IVM4"/>
<feature type="binding site" evidence="4">
    <location>
        <position position="95"/>
    </location>
    <ligand>
        <name>Mg(2+)</name>
        <dbReference type="ChEBI" id="CHEBI:18420"/>
        <label>1</label>
        <note>catalytic</note>
    </ligand>
</feature>
<evidence type="ECO:0000313" key="6">
    <source>
        <dbReference type="EMBL" id="MBM7850811.1"/>
    </source>
</evidence>
<keyword evidence="2 4" id="KW-0479">Metal-binding</keyword>
<reference evidence="5" key="1">
    <citation type="journal article" date="2014" name="Int. J. Syst. Evol. Microbiol.">
        <title>Complete genome sequence of Corynebacterium casei LMG S-19264T (=DSM 44701T), isolated from a smear-ripened cheese.</title>
        <authorList>
            <consortium name="US DOE Joint Genome Institute (JGI-PGF)"/>
            <person name="Walter F."/>
            <person name="Albersmeier A."/>
            <person name="Kalinowski J."/>
            <person name="Ruckert C."/>
        </authorList>
    </citation>
    <scope>NUCLEOTIDE SEQUENCE</scope>
    <source>
        <strain evidence="5">VKM B-1606</strain>
    </source>
</reference>
<gene>
    <name evidence="5" type="ORF">GCM10008170_21240</name>
    <name evidence="6" type="ORF">JOD31_001023</name>
</gene>
<dbReference type="GO" id="GO:0046872">
    <property type="term" value="F:metal ion binding"/>
    <property type="evidence" value="ECO:0007669"/>
    <property type="project" value="UniProtKB-KW"/>
</dbReference>
<dbReference type="EMBL" id="JAFBCY010000001">
    <property type="protein sequence ID" value="MBM7850811.1"/>
    <property type="molecule type" value="Genomic_DNA"/>
</dbReference>
<dbReference type="PANTHER" id="PTHR20854">
    <property type="entry name" value="INOSITOL MONOPHOSPHATASE"/>
    <property type="match status" value="1"/>
</dbReference>
<dbReference type="GO" id="GO:0006020">
    <property type="term" value="P:inositol metabolic process"/>
    <property type="evidence" value="ECO:0007669"/>
    <property type="project" value="TreeGrafter"/>
</dbReference>
<feature type="binding site" evidence="4">
    <location>
        <position position="75"/>
    </location>
    <ligand>
        <name>Mg(2+)</name>
        <dbReference type="ChEBI" id="CHEBI:18420"/>
        <label>1</label>
        <note>catalytic</note>
    </ligand>
</feature>